<reference evidence="7 8" key="1">
    <citation type="journal article" date="2020" name="Nature">
        <title>Six reference-quality genomes reveal evolution of bat adaptations.</title>
        <authorList>
            <person name="Jebb D."/>
            <person name="Huang Z."/>
            <person name="Pippel M."/>
            <person name="Hughes G.M."/>
            <person name="Lavrichenko K."/>
            <person name="Devanna P."/>
            <person name="Winkler S."/>
            <person name="Jermiin L.S."/>
            <person name="Skirmuntt E.C."/>
            <person name="Katzourakis A."/>
            <person name="Burkitt-Gray L."/>
            <person name="Ray D.A."/>
            <person name="Sullivan K.A.M."/>
            <person name="Roscito J.G."/>
            <person name="Kirilenko B.M."/>
            <person name="Davalos L.M."/>
            <person name="Corthals A.P."/>
            <person name="Power M.L."/>
            <person name="Jones G."/>
            <person name="Ransome R.D."/>
            <person name="Dechmann D.K.N."/>
            <person name="Locatelli A.G."/>
            <person name="Puechmaille S.J."/>
            <person name="Fedrigo O."/>
            <person name="Jarvis E.D."/>
            <person name="Hiller M."/>
            <person name="Vernes S.C."/>
            <person name="Myers E.W."/>
            <person name="Teeling E.C."/>
        </authorList>
    </citation>
    <scope>NUCLEOTIDE SEQUENCE [LARGE SCALE GENOMIC DNA]</scope>
    <source>
        <strain evidence="7">MRhiFer1</strain>
        <tissue evidence="7">Lung</tissue>
    </source>
</reference>
<dbReference type="CDD" id="cd14001">
    <property type="entry name" value="PKc_TOPK"/>
    <property type="match status" value="1"/>
</dbReference>
<evidence type="ECO:0000256" key="5">
    <source>
        <dbReference type="SAM" id="MobiDB-lite"/>
    </source>
</evidence>
<keyword evidence="1" id="KW-0808">Transferase</keyword>
<keyword evidence="3 7" id="KW-0418">Kinase</keyword>
<feature type="compositionally biased region" description="Basic and acidic residues" evidence="5">
    <location>
        <begin position="1"/>
        <end position="23"/>
    </location>
</feature>
<feature type="domain" description="Protein kinase" evidence="6">
    <location>
        <begin position="119"/>
        <end position="411"/>
    </location>
</feature>
<proteinExistence type="predicted"/>
<dbReference type="SMART" id="SM00220">
    <property type="entry name" value="S_TKc"/>
    <property type="match status" value="1"/>
</dbReference>
<keyword evidence="2" id="KW-0547">Nucleotide-binding</keyword>
<organism evidence="7 8">
    <name type="scientific">Rhinolophus ferrumequinum</name>
    <name type="common">Greater horseshoe bat</name>
    <dbReference type="NCBI Taxonomy" id="59479"/>
    <lineage>
        <taxon>Eukaryota</taxon>
        <taxon>Metazoa</taxon>
        <taxon>Chordata</taxon>
        <taxon>Craniata</taxon>
        <taxon>Vertebrata</taxon>
        <taxon>Euteleostomi</taxon>
        <taxon>Mammalia</taxon>
        <taxon>Eutheria</taxon>
        <taxon>Laurasiatheria</taxon>
        <taxon>Chiroptera</taxon>
        <taxon>Yinpterochiroptera</taxon>
        <taxon>Rhinolophoidea</taxon>
        <taxon>Rhinolophidae</taxon>
        <taxon>Rhinolophinae</taxon>
        <taxon>Rhinolophus</taxon>
    </lineage>
</organism>
<accession>A0A7J7U1R3</accession>
<dbReference type="Proteomes" id="UP000585614">
    <property type="component" value="Unassembled WGS sequence"/>
</dbReference>
<dbReference type="GO" id="GO:0005524">
    <property type="term" value="F:ATP binding"/>
    <property type="evidence" value="ECO:0007669"/>
    <property type="project" value="UniProtKB-KW"/>
</dbReference>
<dbReference type="PROSITE" id="PS50011">
    <property type="entry name" value="PROTEIN_KINASE_DOM"/>
    <property type="match status" value="1"/>
</dbReference>
<dbReference type="AlphaFoldDB" id="A0A7J7U1R3"/>
<dbReference type="PROSITE" id="PS00108">
    <property type="entry name" value="PROTEIN_KINASE_ST"/>
    <property type="match status" value="1"/>
</dbReference>
<dbReference type="PANTHER" id="PTHR43289:SF14">
    <property type="entry name" value="LYMPHOKINE-ACTIVATED KILLER T-CELL-ORIGINATED PROTEIN KINASE"/>
    <property type="match status" value="1"/>
</dbReference>
<dbReference type="GO" id="GO:0004674">
    <property type="term" value="F:protein serine/threonine kinase activity"/>
    <property type="evidence" value="ECO:0007669"/>
    <property type="project" value="InterPro"/>
</dbReference>
<feature type="region of interest" description="Disordered" evidence="5">
    <location>
        <begin position="1"/>
        <end position="29"/>
    </location>
</feature>
<evidence type="ECO:0000313" key="8">
    <source>
        <dbReference type="Proteomes" id="UP000585614"/>
    </source>
</evidence>
<protein>
    <submittedName>
        <fullName evidence="7">PDZ binding kinase</fullName>
    </submittedName>
</protein>
<gene>
    <name evidence="7" type="ORF">mRhiFer1_012642</name>
</gene>
<evidence type="ECO:0000256" key="1">
    <source>
        <dbReference type="ARBA" id="ARBA00022679"/>
    </source>
</evidence>
<evidence type="ECO:0000256" key="3">
    <source>
        <dbReference type="ARBA" id="ARBA00022777"/>
    </source>
</evidence>
<dbReference type="InterPro" id="IPR008271">
    <property type="entry name" value="Ser/Thr_kinase_AS"/>
</dbReference>
<dbReference type="InterPro" id="IPR000719">
    <property type="entry name" value="Prot_kinase_dom"/>
</dbReference>
<dbReference type="PANTHER" id="PTHR43289">
    <property type="entry name" value="MITOGEN-ACTIVATED PROTEIN KINASE KINASE KINASE 20-RELATED"/>
    <property type="match status" value="1"/>
</dbReference>
<dbReference type="InterPro" id="IPR041989">
    <property type="entry name" value="PKc_TOPK"/>
</dbReference>
<comment type="caution">
    <text evidence="7">The sequence shown here is derived from an EMBL/GenBank/DDBJ whole genome shotgun (WGS) entry which is preliminary data.</text>
</comment>
<dbReference type="Gene3D" id="1.10.510.10">
    <property type="entry name" value="Transferase(Phosphotransferase) domain 1"/>
    <property type="match status" value="1"/>
</dbReference>
<name>A0A7J7U1R3_RHIFE</name>
<dbReference type="Pfam" id="PF00069">
    <property type="entry name" value="Pkinase"/>
    <property type="match status" value="1"/>
</dbReference>
<evidence type="ECO:0000259" key="6">
    <source>
        <dbReference type="PROSITE" id="PS50011"/>
    </source>
</evidence>
<evidence type="ECO:0000313" key="7">
    <source>
        <dbReference type="EMBL" id="KAF6306847.1"/>
    </source>
</evidence>
<dbReference type="SUPFAM" id="SSF56112">
    <property type="entry name" value="Protein kinase-like (PK-like)"/>
    <property type="match status" value="1"/>
</dbReference>
<evidence type="ECO:0000256" key="4">
    <source>
        <dbReference type="ARBA" id="ARBA00022840"/>
    </source>
</evidence>
<evidence type="ECO:0000256" key="2">
    <source>
        <dbReference type="ARBA" id="ARBA00022741"/>
    </source>
</evidence>
<dbReference type="EMBL" id="JACAGC010000017">
    <property type="protein sequence ID" value="KAF6306847.1"/>
    <property type="molecule type" value="Genomic_DNA"/>
</dbReference>
<keyword evidence="4" id="KW-0067">ATP-binding</keyword>
<sequence>MSKVLPRERDDTEAFPRLEKPDKATSSVPLNSETVVLEVMGEEKQLAADREQISRRPWPGPLVIAVFSYPECVSAASNGSGPRVIITMEEISNFKTPSKLSEKRKSALCSTPYINIPSSPFMQKLGFGTGVNVYLMKRSPRGLSHSPWAVKKINTKCNGYYQSMYQKRLTDEAKILKSLHHPNIVGYRAFAEANDGSLCLAMEYGGEKSLNDLIEERNKDSQGPFPASIILKVALNVARGLKYLHQEKKLLHGDIKSSNVVIKGDFETIKICDVGVSLPLDENMTVTDPEAWYIGTEPWKPKEALEEKGVITDKADIFAFGLTLWEMMTLCIPHIVLPDDDDDDEDKTFDDSDFDDEAYYAALGTRPPINMEELDETYQQVIELFSLCTNENPKDRPSAGHIVEALEADVQ</sequence>
<dbReference type="InterPro" id="IPR011009">
    <property type="entry name" value="Kinase-like_dom_sf"/>
</dbReference>